<accession>A0A2Z7A2R6</accession>
<dbReference type="Proteomes" id="UP000250235">
    <property type="component" value="Unassembled WGS sequence"/>
</dbReference>
<dbReference type="AlphaFoldDB" id="A0A2Z7A2R6"/>
<dbReference type="EMBL" id="KV052653">
    <property type="protein sequence ID" value="KZV06916.1"/>
    <property type="molecule type" value="Genomic_DNA"/>
</dbReference>
<gene>
    <name evidence="1" type="ORF">F511_45602</name>
</gene>
<sequence>MTSALLIERNRETAKLTSAYLLEETEISNADVSIYVEEAGGSTRDVIITITRAVGTITEAVGTNTRAVGTITRAVGRNHHLKGKNLWLKLSRTNGFNQGDKISTILGNSIMYRG</sequence>
<protein>
    <submittedName>
        <fullName evidence="1">Uncharacterized protein</fullName>
    </submittedName>
</protein>
<name>A0A2Z7A2R6_9LAMI</name>
<organism evidence="1 2">
    <name type="scientific">Dorcoceras hygrometricum</name>
    <dbReference type="NCBI Taxonomy" id="472368"/>
    <lineage>
        <taxon>Eukaryota</taxon>
        <taxon>Viridiplantae</taxon>
        <taxon>Streptophyta</taxon>
        <taxon>Embryophyta</taxon>
        <taxon>Tracheophyta</taxon>
        <taxon>Spermatophyta</taxon>
        <taxon>Magnoliopsida</taxon>
        <taxon>eudicotyledons</taxon>
        <taxon>Gunneridae</taxon>
        <taxon>Pentapetalae</taxon>
        <taxon>asterids</taxon>
        <taxon>lamiids</taxon>
        <taxon>Lamiales</taxon>
        <taxon>Gesneriaceae</taxon>
        <taxon>Didymocarpoideae</taxon>
        <taxon>Trichosporeae</taxon>
        <taxon>Loxocarpinae</taxon>
        <taxon>Dorcoceras</taxon>
    </lineage>
</organism>
<proteinExistence type="predicted"/>
<evidence type="ECO:0000313" key="1">
    <source>
        <dbReference type="EMBL" id="KZV06916.1"/>
    </source>
</evidence>
<evidence type="ECO:0000313" key="2">
    <source>
        <dbReference type="Proteomes" id="UP000250235"/>
    </source>
</evidence>
<reference evidence="1 2" key="1">
    <citation type="journal article" date="2015" name="Proc. Natl. Acad. Sci. U.S.A.">
        <title>The resurrection genome of Boea hygrometrica: A blueprint for survival of dehydration.</title>
        <authorList>
            <person name="Xiao L."/>
            <person name="Yang G."/>
            <person name="Zhang L."/>
            <person name="Yang X."/>
            <person name="Zhao S."/>
            <person name="Ji Z."/>
            <person name="Zhou Q."/>
            <person name="Hu M."/>
            <person name="Wang Y."/>
            <person name="Chen M."/>
            <person name="Xu Y."/>
            <person name="Jin H."/>
            <person name="Xiao X."/>
            <person name="Hu G."/>
            <person name="Bao F."/>
            <person name="Hu Y."/>
            <person name="Wan P."/>
            <person name="Li L."/>
            <person name="Deng X."/>
            <person name="Kuang T."/>
            <person name="Xiang C."/>
            <person name="Zhu J.K."/>
            <person name="Oliver M.J."/>
            <person name="He Y."/>
        </authorList>
    </citation>
    <scope>NUCLEOTIDE SEQUENCE [LARGE SCALE GENOMIC DNA]</scope>
    <source>
        <strain evidence="2">cv. XS01</strain>
    </source>
</reference>
<keyword evidence="2" id="KW-1185">Reference proteome</keyword>